<feature type="transmembrane region" description="Helical" evidence="1">
    <location>
        <begin position="143"/>
        <end position="170"/>
    </location>
</feature>
<organism evidence="2 3">
    <name type="scientific">Candidatus Chloroploca asiatica</name>
    <dbReference type="NCBI Taxonomy" id="1506545"/>
    <lineage>
        <taxon>Bacteria</taxon>
        <taxon>Bacillati</taxon>
        <taxon>Chloroflexota</taxon>
        <taxon>Chloroflexia</taxon>
        <taxon>Chloroflexales</taxon>
        <taxon>Chloroflexineae</taxon>
        <taxon>Oscillochloridaceae</taxon>
        <taxon>Candidatus Chloroploca</taxon>
    </lineage>
</organism>
<accession>A0A2H3KG28</accession>
<keyword evidence="1" id="KW-0812">Transmembrane</keyword>
<evidence type="ECO:0000256" key="1">
    <source>
        <dbReference type="SAM" id="Phobius"/>
    </source>
</evidence>
<dbReference type="InterPro" id="IPR026898">
    <property type="entry name" value="PrsW"/>
</dbReference>
<evidence type="ECO:0000313" key="3">
    <source>
        <dbReference type="Proteomes" id="UP000220922"/>
    </source>
</evidence>
<evidence type="ECO:0000313" key="2">
    <source>
        <dbReference type="EMBL" id="PDV96664.1"/>
    </source>
</evidence>
<dbReference type="Proteomes" id="UP000220922">
    <property type="component" value="Unassembled WGS sequence"/>
</dbReference>
<dbReference type="PANTHER" id="PTHR36844">
    <property type="entry name" value="PROTEASE PRSW"/>
    <property type="match status" value="1"/>
</dbReference>
<dbReference type="OrthoDB" id="9785431at2"/>
<keyword evidence="1" id="KW-0472">Membrane</keyword>
<dbReference type="GO" id="GO:0008233">
    <property type="term" value="F:peptidase activity"/>
    <property type="evidence" value="ECO:0007669"/>
    <property type="project" value="InterPro"/>
</dbReference>
<evidence type="ECO:0008006" key="4">
    <source>
        <dbReference type="Google" id="ProtNLM"/>
    </source>
</evidence>
<proteinExistence type="predicted"/>
<feature type="transmembrane region" description="Helical" evidence="1">
    <location>
        <begin position="182"/>
        <end position="205"/>
    </location>
</feature>
<protein>
    <recommendedName>
        <fullName evidence="4">Peptidase</fullName>
    </recommendedName>
</protein>
<dbReference type="AlphaFoldDB" id="A0A2H3KG28"/>
<feature type="transmembrane region" description="Helical" evidence="1">
    <location>
        <begin position="78"/>
        <end position="99"/>
    </location>
</feature>
<dbReference type="RefSeq" id="WP_097655239.1">
    <property type="nucleotide sequence ID" value="NZ_LYXE01000185.1"/>
</dbReference>
<dbReference type="PANTHER" id="PTHR36844:SF1">
    <property type="entry name" value="PROTEASE PRSW"/>
    <property type="match status" value="1"/>
</dbReference>
<dbReference type="Pfam" id="PF13367">
    <property type="entry name" value="PrsW-protease"/>
    <property type="match status" value="1"/>
</dbReference>
<feature type="transmembrane region" description="Helical" evidence="1">
    <location>
        <begin position="111"/>
        <end position="131"/>
    </location>
</feature>
<sequence length="325" mass="36182">MAFLIAVLLSFIPAFFYATIVYWLDRFEKEPMRLLVGAFLWGALVATIGAIIWTSALEVGVAMLIADELMLEFTGTALLAPIVEEVLKGIAVGLIFLIAPYEFDSVLDGMVYGAITALGFAATENVLYLYFLGYQDGGYESMFALFILRVILGGWGHAVYTAFFGMGLALARLRRGTFSRIFFPLLGLFIAIFLHALHNGMAVLLGEALGLAGLALILMVDWIGWLVALGVVIWALMRERRWLKTYLREEAARGTISVAQYETASSLRKQIFARWRSREARLFYQTCAELAQKKHQLAKMGEERGNSAMILQLRNRLADLSPQVG</sequence>
<name>A0A2H3KG28_9CHLR</name>
<feature type="transmembrane region" description="Helical" evidence="1">
    <location>
        <begin position="211"/>
        <end position="236"/>
    </location>
</feature>
<keyword evidence="1" id="KW-1133">Transmembrane helix</keyword>
<reference evidence="2 3" key="1">
    <citation type="submission" date="2016-05" db="EMBL/GenBank/DDBJ databases">
        <authorList>
            <person name="Lavstsen T."/>
            <person name="Jespersen J.S."/>
        </authorList>
    </citation>
    <scope>NUCLEOTIDE SEQUENCE [LARGE SCALE GENOMIC DNA]</scope>
    <source>
        <strain evidence="2 3">B7-9</strain>
    </source>
</reference>
<comment type="caution">
    <text evidence="2">The sequence shown here is derived from an EMBL/GenBank/DDBJ whole genome shotgun (WGS) entry which is preliminary data.</text>
</comment>
<gene>
    <name evidence="2" type="ORF">A9Q02_20560</name>
</gene>
<feature type="transmembrane region" description="Helical" evidence="1">
    <location>
        <begin position="6"/>
        <end position="24"/>
    </location>
</feature>
<keyword evidence="3" id="KW-1185">Reference proteome</keyword>
<dbReference type="EMBL" id="LYXE01000185">
    <property type="protein sequence ID" value="PDV96664.1"/>
    <property type="molecule type" value="Genomic_DNA"/>
</dbReference>
<feature type="transmembrane region" description="Helical" evidence="1">
    <location>
        <begin position="36"/>
        <end position="66"/>
    </location>
</feature>